<evidence type="ECO:0000256" key="3">
    <source>
        <dbReference type="ARBA" id="ARBA00022989"/>
    </source>
</evidence>
<feature type="transmembrane region" description="Helical" evidence="5">
    <location>
        <begin position="90"/>
        <end position="115"/>
    </location>
</feature>
<evidence type="ECO:0000259" key="6">
    <source>
        <dbReference type="PROSITE" id="PS50850"/>
    </source>
</evidence>
<comment type="subcellular location">
    <subcellularLocation>
        <location evidence="1">Membrane</location>
        <topology evidence="1">Multi-pass membrane protein</topology>
    </subcellularLocation>
</comment>
<feature type="transmembrane region" description="Helical" evidence="5">
    <location>
        <begin position="437"/>
        <end position="457"/>
    </location>
</feature>
<feature type="transmembrane region" description="Helical" evidence="5">
    <location>
        <begin position="401"/>
        <end position="425"/>
    </location>
</feature>
<keyword evidence="4 5" id="KW-0472">Membrane</keyword>
<evidence type="ECO:0000256" key="2">
    <source>
        <dbReference type="ARBA" id="ARBA00022692"/>
    </source>
</evidence>
<evidence type="ECO:0000256" key="5">
    <source>
        <dbReference type="SAM" id="Phobius"/>
    </source>
</evidence>
<evidence type="ECO:0000313" key="7">
    <source>
        <dbReference type="EMBL" id="QIX00074.1"/>
    </source>
</evidence>
<reference evidence="7 8" key="1">
    <citation type="journal article" date="2016" name="Sci. Rep.">
        <title>Peltaster fructicola genome reveals evolution from an invasive phytopathogen to an ectophytic parasite.</title>
        <authorList>
            <person name="Xu C."/>
            <person name="Chen H."/>
            <person name="Gleason M.L."/>
            <person name="Xu J.R."/>
            <person name="Liu H."/>
            <person name="Zhang R."/>
            <person name="Sun G."/>
        </authorList>
    </citation>
    <scope>NUCLEOTIDE SEQUENCE [LARGE SCALE GENOMIC DNA]</scope>
    <source>
        <strain evidence="7 8">LNHT1506</strain>
    </source>
</reference>
<dbReference type="PANTHER" id="PTHR23502">
    <property type="entry name" value="MAJOR FACILITATOR SUPERFAMILY"/>
    <property type="match status" value="1"/>
</dbReference>
<dbReference type="GO" id="GO:0005886">
    <property type="term" value="C:plasma membrane"/>
    <property type="evidence" value="ECO:0007669"/>
    <property type="project" value="TreeGrafter"/>
</dbReference>
<keyword evidence="3 5" id="KW-1133">Transmembrane helix</keyword>
<dbReference type="EMBL" id="CP051142">
    <property type="protein sequence ID" value="QIX00074.1"/>
    <property type="molecule type" value="Genomic_DNA"/>
</dbReference>
<feature type="transmembrane region" description="Helical" evidence="5">
    <location>
        <begin position="213"/>
        <end position="235"/>
    </location>
</feature>
<dbReference type="PROSITE" id="PS50850">
    <property type="entry name" value="MFS"/>
    <property type="match status" value="1"/>
</dbReference>
<dbReference type="Pfam" id="PF07690">
    <property type="entry name" value="MFS_1"/>
    <property type="match status" value="1"/>
</dbReference>
<feature type="transmembrane region" description="Helical" evidence="5">
    <location>
        <begin position="477"/>
        <end position="495"/>
    </location>
</feature>
<feature type="transmembrane region" description="Helical" evidence="5">
    <location>
        <begin position="374"/>
        <end position="395"/>
    </location>
</feature>
<name>A0A6H0XZ91_9PEZI</name>
<dbReference type="PANTHER" id="PTHR23502:SF160">
    <property type="entry name" value="MAJOR FACILITATOR SUPERFAMILY (MFS) PROFILE DOMAIN-CONTAINING PROTEIN-RELATED"/>
    <property type="match status" value="1"/>
</dbReference>
<feature type="transmembrane region" description="Helical" evidence="5">
    <location>
        <begin position="62"/>
        <end position="84"/>
    </location>
</feature>
<dbReference type="AlphaFoldDB" id="A0A6H0XZ91"/>
<keyword evidence="8" id="KW-1185">Reference proteome</keyword>
<dbReference type="InterPro" id="IPR036259">
    <property type="entry name" value="MFS_trans_sf"/>
</dbReference>
<protein>
    <recommendedName>
        <fullName evidence="6">Major facilitator superfamily (MFS) profile domain-containing protein</fullName>
    </recommendedName>
</protein>
<dbReference type="GO" id="GO:0022857">
    <property type="term" value="F:transmembrane transporter activity"/>
    <property type="evidence" value="ECO:0007669"/>
    <property type="project" value="InterPro"/>
</dbReference>
<feature type="transmembrane region" description="Helical" evidence="5">
    <location>
        <begin position="127"/>
        <end position="148"/>
    </location>
</feature>
<dbReference type="Gene3D" id="1.20.1250.20">
    <property type="entry name" value="MFS general substrate transporter like domains"/>
    <property type="match status" value="1"/>
</dbReference>
<dbReference type="Proteomes" id="UP000503462">
    <property type="component" value="Chromosome 4"/>
</dbReference>
<feature type="transmembrane region" description="Helical" evidence="5">
    <location>
        <begin position="331"/>
        <end position="353"/>
    </location>
</feature>
<feature type="domain" description="Major facilitator superfamily (MFS) profile" evidence="6">
    <location>
        <begin position="61"/>
        <end position="495"/>
    </location>
</feature>
<feature type="transmembrane region" description="Helical" evidence="5">
    <location>
        <begin position="160"/>
        <end position="179"/>
    </location>
</feature>
<dbReference type="InterPro" id="IPR011701">
    <property type="entry name" value="MFS"/>
</dbReference>
<evidence type="ECO:0000313" key="8">
    <source>
        <dbReference type="Proteomes" id="UP000503462"/>
    </source>
</evidence>
<proteinExistence type="predicted"/>
<feature type="transmembrane region" description="Helical" evidence="5">
    <location>
        <begin position="186"/>
        <end position="207"/>
    </location>
</feature>
<gene>
    <name evidence="7" type="ORF">AMS68_005591</name>
</gene>
<dbReference type="OrthoDB" id="268400at2759"/>
<evidence type="ECO:0000256" key="4">
    <source>
        <dbReference type="ARBA" id="ARBA00023136"/>
    </source>
</evidence>
<sequence>MKENGTPIMATTLDEEKIAGEEILTPDENHKLDDAVPLRYPIPSNDPNDPLNWPWFAKATTYGTICLFSFIANINGSNFTVAIVPLTQAFGITATQATFLVGFNVLMFGLGNILWVPLMRVIGKRPVYLLALALVVGANAWSATAASYGSLLAGRMFSGIGAAAADATVPSAVAEMFFLEERGHMMMFFHLALAGGVFIGPTINAYIVQLHGWRWSCGFLACASGFVFVLAIFLIRETQYYRPRRQYTADELSGSRSYVGWLSLTIGYNNDRPVRRFFTTFVDIIVMAAYPPVFYVGCLVGVFVGWIITMQVTVAQVLIRPPYNFTLGPVGLFSLSGLVGILISFYFGGRLIDFFSNRARRHDQTLKPKPEQRLIALVIPFVLAPLGLIIFGEVMANQKSWVGAAFGYGMHAFGFTAVSNIAVTYAVDSYQTFAGEALVTVFVVRNIIALVCSFYSNNWTARNGFASVFGTMAGIEWALLLLALVFFFFSAKILAFTDRYGPQRRVQQSRS</sequence>
<organism evidence="7 8">
    <name type="scientific">Peltaster fructicola</name>
    <dbReference type="NCBI Taxonomy" id="286661"/>
    <lineage>
        <taxon>Eukaryota</taxon>
        <taxon>Fungi</taxon>
        <taxon>Dikarya</taxon>
        <taxon>Ascomycota</taxon>
        <taxon>Pezizomycotina</taxon>
        <taxon>Dothideomycetes</taxon>
        <taxon>Dothideomycetes incertae sedis</taxon>
        <taxon>Peltaster</taxon>
    </lineage>
</organism>
<dbReference type="InterPro" id="IPR020846">
    <property type="entry name" value="MFS_dom"/>
</dbReference>
<accession>A0A6H0XZ91</accession>
<feature type="transmembrane region" description="Helical" evidence="5">
    <location>
        <begin position="293"/>
        <end position="319"/>
    </location>
</feature>
<evidence type="ECO:0000256" key="1">
    <source>
        <dbReference type="ARBA" id="ARBA00004141"/>
    </source>
</evidence>
<keyword evidence="2 5" id="KW-0812">Transmembrane</keyword>
<dbReference type="SUPFAM" id="SSF103473">
    <property type="entry name" value="MFS general substrate transporter"/>
    <property type="match status" value="1"/>
</dbReference>
<dbReference type="PRINTS" id="PR01036">
    <property type="entry name" value="TCRTETB"/>
</dbReference>